<evidence type="ECO:0000256" key="3">
    <source>
        <dbReference type="ARBA" id="ARBA00022737"/>
    </source>
</evidence>
<dbReference type="InterPro" id="IPR015943">
    <property type="entry name" value="WD40/YVTN_repeat-like_dom_sf"/>
</dbReference>
<keyword evidence="3" id="KW-0677">Repeat</keyword>
<keyword evidence="8" id="KW-1185">Reference proteome</keyword>
<evidence type="ECO:0000256" key="5">
    <source>
        <dbReference type="PROSITE-ProRule" id="PRU00221"/>
    </source>
</evidence>
<dbReference type="EMBL" id="CAXHTA020000009">
    <property type="protein sequence ID" value="CAL5223844.1"/>
    <property type="molecule type" value="Genomic_DNA"/>
</dbReference>
<feature type="repeat" description="WD" evidence="5">
    <location>
        <begin position="201"/>
        <end position="242"/>
    </location>
</feature>
<keyword evidence="4" id="KW-0539">Nucleus</keyword>
<evidence type="ECO:0000256" key="4">
    <source>
        <dbReference type="ARBA" id="ARBA00023242"/>
    </source>
</evidence>
<dbReference type="InterPro" id="IPR020472">
    <property type="entry name" value="WD40_PAC1"/>
</dbReference>
<name>A0ABP1FXN9_9CHLO</name>
<organism evidence="7 8">
    <name type="scientific">Coccomyxa viridis</name>
    <dbReference type="NCBI Taxonomy" id="1274662"/>
    <lineage>
        <taxon>Eukaryota</taxon>
        <taxon>Viridiplantae</taxon>
        <taxon>Chlorophyta</taxon>
        <taxon>core chlorophytes</taxon>
        <taxon>Trebouxiophyceae</taxon>
        <taxon>Trebouxiophyceae incertae sedis</taxon>
        <taxon>Coccomyxaceae</taxon>
        <taxon>Coccomyxa</taxon>
    </lineage>
</organism>
<evidence type="ECO:0000256" key="2">
    <source>
        <dbReference type="ARBA" id="ARBA00022574"/>
    </source>
</evidence>
<dbReference type="InterPro" id="IPR011047">
    <property type="entry name" value="Quinoprotein_ADH-like_sf"/>
</dbReference>
<evidence type="ECO:0000256" key="6">
    <source>
        <dbReference type="SAM" id="MobiDB-lite"/>
    </source>
</evidence>
<proteinExistence type="predicted"/>
<feature type="repeat" description="WD" evidence="5">
    <location>
        <begin position="243"/>
        <end position="284"/>
    </location>
</feature>
<feature type="compositionally biased region" description="Basic residues" evidence="6">
    <location>
        <begin position="14"/>
        <end position="23"/>
    </location>
</feature>
<feature type="compositionally biased region" description="Acidic residues" evidence="6">
    <location>
        <begin position="33"/>
        <end position="57"/>
    </location>
</feature>
<dbReference type="PROSITE" id="PS00678">
    <property type="entry name" value="WD_REPEATS_1"/>
    <property type="match status" value="1"/>
</dbReference>
<dbReference type="PRINTS" id="PR00320">
    <property type="entry name" value="GPROTEINBRPT"/>
</dbReference>
<dbReference type="SMART" id="SM00320">
    <property type="entry name" value="WD40"/>
    <property type="match status" value="6"/>
</dbReference>
<feature type="repeat" description="WD" evidence="5">
    <location>
        <begin position="392"/>
        <end position="426"/>
    </location>
</feature>
<dbReference type="PROSITE" id="PS50294">
    <property type="entry name" value="WD_REPEATS_REGION"/>
    <property type="match status" value="1"/>
</dbReference>
<dbReference type="Proteomes" id="UP001497392">
    <property type="component" value="Unassembled WGS sequence"/>
</dbReference>
<dbReference type="Pfam" id="PF00400">
    <property type="entry name" value="WD40"/>
    <property type="match status" value="5"/>
</dbReference>
<dbReference type="SUPFAM" id="SSF50998">
    <property type="entry name" value="Quinoprotein alcohol dehydrogenase-like"/>
    <property type="match status" value="1"/>
</dbReference>
<dbReference type="Gene3D" id="2.130.10.10">
    <property type="entry name" value="YVTN repeat-like/Quinoprotein amine dehydrogenase"/>
    <property type="match status" value="1"/>
</dbReference>
<accession>A0ABP1FXN9</accession>
<dbReference type="InterPro" id="IPR001680">
    <property type="entry name" value="WD40_rpt"/>
</dbReference>
<dbReference type="PANTHER" id="PTHR19865">
    <property type="entry name" value="U3 SMALL NUCLEOLAR RNA INTERACTING PROTEIN 2"/>
    <property type="match status" value="1"/>
</dbReference>
<reference evidence="7 8" key="1">
    <citation type="submission" date="2024-06" db="EMBL/GenBank/DDBJ databases">
        <authorList>
            <person name="Kraege A."/>
            <person name="Thomma B."/>
        </authorList>
    </citation>
    <scope>NUCLEOTIDE SEQUENCE [LARGE SCALE GENOMIC DNA]</scope>
</reference>
<keyword evidence="2 5" id="KW-0853">WD repeat</keyword>
<sequence>MARPKGSALVGKSAGKHGRVKKRKLDDALDKETGEDEFFLASDQEENGAEEDDEIQETAEQKRLRLAKAYIARMRQDESQGVDADEDHAALSERLQQQALEAMGRVQRKIASRVQLPDPRIAASAGASTSGRFTKCHRLPVTAMAVTSDDTTAFSVSKDGSIFRMDIETGTRSRIDAGGPKLSGKANTGSSGPEWVKKGPRQAAYRALLAAAVSDDGHYLAVGGGDWRVHVWDARSNEYVQGFTGHRDIVSGLAFRGGTHELCSASFDRSVKVWSLDDRTPMDTLLGHQAEVLAIDMLRQERAVTAGHDHTCRVWKIPEESQLIFRSHAPAVDCVRYITATQWVSGASDGSLAVWSQMKKRPVSIIKHAHAAPAPKADGGPAAIDSDAASWVQSVAACQGADLVASGAGDGLIRLWEVEEGKSGAQGLGQLGALPAQGFVNALHIAKSGRFVLAGMGQEPRLGRWARDGSARNGLLLHTLQLSDQ</sequence>
<dbReference type="PROSITE" id="PS50082">
    <property type="entry name" value="WD_REPEATS_2"/>
    <property type="match status" value="3"/>
</dbReference>
<comment type="caution">
    <text evidence="7">The sequence shown here is derived from an EMBL/GenBank/DDBJ whole genome shotgun (WGS) entry which is preliminary data.</text>
</comment>
<gene>
    <name evidence="7" type="primary">g6426</name>
    <name evidence="7" type="ORF">VP750_LOCUS5503</name>
</gene>
<protein>
    <submittedName>
        <fullName evidence="7">G6426 protein</fullName>
    </submittedName>
</protein>
<evidence type="ECO:0000313" key="7">
    <source>
        <dbReference type="EMBL" id="CAL5223844.1"/>
    </source>
</evidence>
<feature type="region of interest" description="Disordered" evidence="6">
    <location>
        <begin position="1"/>
        <end position="60"/>
    </location>
</feature>
<evidence type="ECO:0000313" key="8">
    <source>
        <dbReference type="Proteomes" id="UP001497392"/>
    </source>
</evidence>
<comment type="subcellular location">
    <subcellularLocation>
        <location evidence="1">Nucleus</location>
    </subcellularLocation>
</comment>
<feature type="region of interest" description="Disordered" evidence="6">
    <location>
        <begin position="173"/>
        <end position="197"/>
    </location>
</feature>
<evidence type="ECO:0000256" key="1">
    <source>
        <dbReference type="ARBA" id="ARBA00004123"/>
    </source>
</evidence>
<dbReference type="PANTHER" id="PTHR19865:SF0">
    <property type="entry name" value="U3 SMALL NUCLEOLAR RNA-INTERACTING PROTEIN 2"/>
    <property type="match status" value="1"/>
</dbReference>
<dbReference type="InterPro" id="IPR019775">
    <property type="entry name" value="WD40_repeat_CS"/>
</dbReference>
<dbReference type="InterPro" id="IPR039241">
    <property type="entry name" value="Rrp9-like"/>
</dbReference>